<name>A0A7H1MMS4_9LACO</name>
<dbReference type="AlphaFoldDB" id="A0A7H1MMS4"/>
<protein>
    <submittedName>
        <fullName evidence="1">Uncharacterized protein</fullName>
    </submittedName>
</protein>
<evidence type="ECO:0000313" key="2">
    <source>
        <dbReference type="Proteomes" id="UP000516446"/>
    </source>
</evidence>
<sequence length="195" mass="23126">MMNTVESYNKIDIADLSIRGTDEGIKQHININGHNIKITPTRPNYGGLRWWFVCPSCHKRKRTLYLSDDYYCRKCLGLNYKSQTYRSNYDVLADEYIHLLHDIYKLKWKIDQHAMQGFINVYEPNLPAYATLYFIPDKPYTMRQTTYDKCVDKLLGMIEQLGQVNRLAMGINKERAEIVQEQYKAAYEYQEKQDK</sequence>
<proteinExistence type="predicted"/>
<accession>A0A7H1MMS4</accession>
<dbReference type="Proteomes" id="UP000516446">
    <property type="component" value="Chromosome"/>
</dbReference>
<evidence type="ECO:0000313" key="1">
    <source>
        <dbReference type="EMBL" id="QNT64760.1"/>
    </source>
</evidence>
<gene>
    <name evidence="1" type="ORF">FY536_05595</name>
</gene>
<organism evidence="1 2">
    <name type="scientific">Weissella koreensis</name>
    <dbReference type="NCBI Taxonomy" id="165096"/>
    <lineage>
        <taxon>Bacteria</taxon>
        <taxon>Bacillati</taxon>
        <taxon>Bacillota</taxon>
        <taxon>Bacilli</taxon>
        <taxon>Lactobacillales</taxon>
        <taxon>Lactobacillaceae</taxon>
        <taxon>Weissella</taxon>
    </lineage>
</organism>
<dbReference type="RefSeq" id="WP_006845102.1">
    <property type="nucleotide sequence ID" value="NZ_CP043431.1"/>
</dbReference>
<keyword evidence="2" id="KW-1185">Reference proteome</keyword>
<dbReference type="EMBL" id="CP043431">
    <property type="protein sequence ID" value="QNT64760.1"/>
    <property type="molecule type" value="Genomic_DNA"/>
</dbReference>
<reference evidence="1 2" key="1">
    <citation type="submission" date="2019-08" db="EMBL/GenBank/DDBJ databases">
        <authorList>
            <person name="Chang H.C."/>
            <person name="Mun S.Y."/>
        </authorList>
    </citation>
    <scope>NUCLEOTIDE SEQUENCE [LARGE SCALE GENOMIC DNA]</scope>
    <source>
        <strain evidence="1 2">SK</strain>
    </source>
</reference>